<reference evidence="2" key="1">
    <citation type="submission" date="2018-04" db="EMBL/GenBank/DDBJ databases">
        <title>WGS assembly of Panicum hallii.</title>
        <authorList>
            <person name="Lovell J."/>
            <person name="Jenkins J."/>
            <person name="Lowry D."/>
            <person name="Mamidi S."/>
            <person name="Sreedasyam A."/>
            <person name="Weng X."/>
            <person name="Barry K."/>
            <person name="Bonette J."/>
            <person name="Campitelli B."/>
            <person name="Daum C."/>
            <person name="Gordon S."/>
            <person name="Gould B."/>
            <person name="Lipzen A."/>
            <person name="Macqueen A."/>
            <person name="Palacio-Mejia J."/>
            <person name="Plott C."/>
            <person name="Shakirov E."/>
            <person name="Shu S."/>
            <person name="Yoshinaga Y."/>
            <person name="Zane M."/>
            <person name="Rokhsar D."/>
            <person name="Grimwood J."/>
            <person name="Schmutz J."/>
            <person name="Juenger T."/>
        </authorList>
    </citation>
    <scope>NUCLEOTIDE SEQUENCE [LARGE SCALE GENOMIC DNA]</scope>
    <source>
        <strain evidence="2">FIL2</strain>
    </source>
</reference>
<feature type="region of interest" description="Disordered" evidence="1">
    <location>
        <begin position="144"/>
        <end position="250"/>
    </location>
</feature>
<name>A0A2T8ILX1_9POAL</name>
<dbReference type="Proteomes" id="UP000243499">
    <property type="component" value="Chromosome 5"/>
</dbReference>
<evidence type="ECO:0000313" key="2">
    <source>
        <dbReference type="EMBL" id="PVH38674.1"/>
    </source>
</evidence>
<proteinExistence type="predicted"/>
<feature type="compositionally biased region" description="Basic and acidic residues" evidence="1">
    <location>
        <begin position="221"/>
        <end position="250"/>
    </location>
</feature>
<feature type="compositionally biased region" description="Low complexity" evidence="1">
    <location>
        <begin position="155"/>
        <end position="176"/>
    </location>
</feature>
<accession>A0A2T8ILX1</accession>
<organism evidence="2">
    <name type="scientific">Panicum hallii</name>
    <dbReference type="NCBI Taxonomy" id="206008"/>
    <lineage>
        <taxon>Eukaryota</taxon>
        <taxon>Viridiplantae</taxon>
        <taxon>Streptophyta</taxon>
        <taxon>Embryophyta</taxon>
        <taxon>Tracheophyta</taxon>
        <taxon>Spermatophyta</taxon>
        <taxon>Magnoliopsida</taxon>
        <taxon>Liliopsida</taxon>
        <taxon>Poales</taxon>
        <taxon>Poaceae</taxon>
        <taxon>PACMAD clade</taxon>
        <taxon>Panicoideae</taxon>
        <taxon>Panicodae</taxon>
        <taxon>Paniceae</taxon>
        <taxon>Panicinae</taxon>
        <taxon>Panicum</taxon>
        <taxon>Panicum sect. Panicum</taxon>
    </lineage>
</organism>
<protein>
    <submittedName>
        <fullName evidence="2">Uncharacterized protein</fullName>
    </submittedName>
</protein>
<evidence type="ECO:0000256" key="1">
    <source>
        <dbReference type="SAM" id="MobiDB-lite"/>
    </source>
</evidence>
<gene>
    <name evidence="2" type="ORF">PAHAL_5G323500</name>
</gene>
<dbReference type="EMBL" id="CM008050">
    <property type="protein sequence ID" value="PVH38674.1"/>
    <property type="molecule type" value="Genomic_DNA"/>
</dbReference>
<dbReference type="Gramene" id="PVH38674">
    <property type="protein sequence ID" value="PVH38674"/>
    <property type="gene ID" value="PAHAL_5G323500"/>
</dbReference>
<sequence>MRACSHCCYSTRAPKPLRSSTARDPLLCRHRAHLLPRHICSTLTRAAHEFASHPHAASLQGTRASAPGSSRAHFLRASAPSLARAHAFAPVHLHASRARSALLLSCTPEPSPFHSPPCAISGHLLLPSSHTCLLAPASACTPLLPGQPPPEPEPLARLRPAPLGLWPPSASHARGPLARRRAEPPRRAWCLLRARPRLPPPAARSSGSRRRPHGLLPPDAGEEKKEREREDTDRDCAAGGQKKEGNTREG</sequence>
<dbReference type="AlphaFoldDB" id="A0A2T8ILX1"/>